<sequence>MNRKQIGKTTMANKRSRNSTGDGKKHSQKKAKVDCYIQTSFRLQQLETSFKGFQFLNETDNGLQHRSFCRSFQHSTSNIHKLASRSRSISVQCSPASLGKFQGLCFPPFCLIAQRLKKIKAEKTTVVLATPSWMAQPCDAILQEISIQHPILLPTFPRLLQSHQGESHPMIQNKSLQLVGWLV</sequence>
<protein>
    <submittedName>
        <fullName evidence="2">Uncharacterized protein</fullName>
    </submittedName>
</protein>
<gene>
    <name evidence="2" type="ORF">MCOR_46610</name>
</gene>
<keyword evidence="3" id="KW-1185">Reference proteome</keyword>
<evidence type="ECO:0000256" key="1">
    <source>
        <dbReference type="SAM" id="MobiDB-lite"/>
    </source>
</evidence>
<organism evidence="2 3">
    <name type="scientific">Mytilus coruscus</name>
    <name type="common">Sea mussel</name>
    <dbReference type="NCBI Taxonomy" id="42192"/>
    <lineage>
        <taxon>Eukaryota</taxon>
        <taxon>Metazoa</taxon>
        <taxon>Spiralia</taxon>
        <taxon>Lophotrochozoa</taxon>
        <taxon>Mollusca</taxon>
        <taxon>Bivalvia</taxon>
        <taxon>Autobranchia</taxon>
        <taxon>Pteriomorphia</taxon>
        <taxon>Mytilida</taxon>
        <taxon>Mytiloidea</taxon>
        <taxon>Mytilidae</taxon>
        <taxon>Mytilinae</taxon>
        <taxon>Mytilus</taxon>
    </lineage>
</organism>
<accession>A0A6J8E2M1</accession>
<proteinExistence type="predicted"/>
<evidence type="ECO:0000313" key="3">
    <source>
        <dbReference type="Proteomes" id="UP000507470"/>
    </source>
</evidence>
<evidence type="ECO:0000313" key="2">
    <source>
        <dbReference type="EMBL" id="CAC5413745.1"/>
    </source>
</evidence>
<feature type="region of interest" description="Disordered" evidence="1">
    <location>
        <begin position="1"/>
        <end position="27"/>
    </location>
</feature>
<reference evidence="2 3" key="1">
    <citation type="submission" date="2020-06" db="EMBL/GenBank/DDBJ databases">
        <authorList>
            <person name="Li R."/>
            <person name="Bekaert M."/>
        </authorList>
    </citation>
    <scope>NUCLEOTIDE SEQUENCE [LARGE SCALE GENOMIC DNA]</scope>
    <source>
        <strain evidence="3">wild</strain>
    </source>
</reference>
<name>A0A6J8E2M1_MYTCO</name>
<dbReference type="Proteomes" id="UP000507470">
    <property type="component" value="Unassembled WGS sequence"/>
</dbReference>
<dbReference type="EMBL" id="CACVKT020008219">
    <property type="protein sequence ID" value="CAC5413745.1"/>
    <property type="molecule type" value="Genomic_DNA"/>
</dbReference>
<dbReference type="AlphaFoldDB" id="A0A6J8E2M1"/>
<feature type="compositionally biased region" description="Polar residues" evidence="1">
    <location>
        <begin position="7"/>
        <end position="21"/>
    </location>
</feature>